<dbReference type="PANTHER" id="PTHR46229">
    <property type="entry name" value="BOLA TRANSCRIPTION REGULATOR"/>
    <property type="match status" value="1"/>
</dbReference>
<dbReference type="InterPro" id="IPR002634">
    <property type="entry name" value="BolA"/>
</dbReference>
<dbReference type="AlphaFoldDB" id="A0A222FK10"/>
<name>A0A222FK10_9GAMM</name>
<dbReference type="InterPro" id="IPR050961">
    <property type="entry name" value="BolA/IbaG_stress_morph_reg"/>
</dbReference>
<protein>
    <submittedName>
        <fullName evidence="4">Transcriptional regulator</fullName>
    </submittedName>
</protein>
<dbReference type="GO" id="GO:0006351">
    <property type="term" value="P:DNA-templated transcription"/>
    <property type="evidence" value="ECO:0007669"/>
    <property type="project" value="TreeGrafter"/>
</dbReference>
<dbReference type="Pfam" id="PF01722">
    <property type="entry name" value="BolA"/>
    <property type="match status" value="1"/>
</dbReference>
<keyword evidence="5" id="KW-1185">Reference proteome</keyword>
<feature type="region of interest" description="Disordered" evidence="3">
    <location>
        <begin position="81"/>
        <end position="100"/>
    </location>
</feature>
<organism evidence="4 5">
    <name type="scientific">Bacterioplanes sanyensis</name>
    <dbReference type="NCBI Taxonomy" id="1249553"/>
    <lineage>
        <taxon>Bacteria</taxon>
        <taxon>Pseudomonadati</taxon>
        <taxon>Pseudomonadota</taxon>
        <taxon>Gammaproteobacteria</taxon>
        <taxon>Oceanospirillales</taxon>
        <taxon>Oceanospirillaceae</taxon>
        <taxon>Bacterioplanes</taxon>
    </lineage>
</organism>
<evidence type="ECO:0000313" key="4">
    <source>
        <dbReference type="EMBL" id="ASP39385.1"/>
    </source>
</evidence>
<dbReference type="Proteomes" id="UP000202440">
    <property type="component" value="Chromosome"/>
</dbReference>
<evidence type="ECO:0000256" key="2">
    <source>
        <dbReference type="RuleBase" id="RU003860"/>
    </source>
</evidence>
<proteinExistence type="inferred from homology"/>
<dbReference type="GO" id="GO:0005829">
    <property type="term" value="C:cytosol"/>
    <property type="evidence" value="ECO:0007669"/>
    <property type="project" value="TreeGrafter"/>
</dbReference>
<evidence type="ECO:0000313" key="5">
    <source>
        <dbReference type="Proteomes" id="UP000202440"/>
    </source>
</evidence>
<dbReference type="PIRSF" id="PIRSF003113">
    <property type="entry name" value="BolA"/>
    <property type="match status" value="1"/>
</dbReference>
<dbReference type="SUPFAM" id="SSF82657">
    <property type="entry name" value="BolA-like"/>
    <property type="match status" value="1"/>
</dbReference>
<accession>A0A222FK10</accession>
<dbReference type="Gene3D" id="3.10.20.90">
    <property type="entry name" value="Phosphatidylinositol 3-kinase Catalytic Subunit, Chain A, domain 1"/>
    <property type="match status" value="1"/>
</dbReference>
<dbReference type="RefSeq" id="WP_094060565.1">
    <property type="nucleotide sequence ID" value="NZ_CP022530.1"/>
</dbReference>
<evidence type="ECO:0000256" key="3">
    <source>
        <dbReference type="SAM" id="MobiDB-lite"/>
    </source>
</evidence>
<reference evidence="4 5" key="1">
    <citation type="submission" date="2017-07" db="EMBL/GenBank/DDBJ databases">
        <title>Annotated genome sequence of Bacterioplanes sanyensis isolated from Red Sea.</title>
        <authorList>
            <person name="Rehman Z.U."/>
        </authorList>
    </citation>
    <scope>NUCLEOTIDE SEQUENCE [LARGE SCALE GENOMIC DNA]</scope>
    <source>
        <strain evidence="4 5">NV9</strain>
    </source>
</reference>
<evidence type="ECO:0000256" key="1">
    <source>
        <dbReference type="ARBA" id="ARBA00005578"/>
    </source>
</evidence>
<comment type="similarity">
    <text evidence="1 2">Belongs to the BolA/IbaG family.</text>
</comment>
<dbReference type="InterPro" id="IPR036065">
    <property type="entry name" value="BolA-like_sf"/>
</dbReference>
<sequence length="100" mass="10923">MVAEQIATKLAVLEPHILDIVNESHMHSGPATESHFKLIIVSDEFAGKRSVARHQSIYRLLAEELEGPVHALSLHTYTPDEFDPQQVPLSPNCLGGSKAG</sequence>
<dbReference type="OrthoDB" id="9801469at2"/>
<gene>
    <name evidence="4" type="ORF">CHH28_12195</name>
</gene>
<dbReference type="EMBL" id="CP022530">
    <property type="protein sequence ID" value="ASP39385.1"/>
    <property type="molecule type" value="Genomic_DNA"/>
</dbReference>
<dbReference type="PANTHER" id="PTHR46229:SF2">
    <property type="entry name" value="BOLA-LIKE PROTEIN 1"/>
    <property type="match status" value="1"/>
</dbReference>
<dbReference type="KEGG" id="bsan:CHH28_12195"/>